<evidence type="ECO:0000313" key="3">
    <source>
        <dbReference type="Proteomes" id="UP001358586"/>
    </source>
</evidence>
<sequence length="87" mass="10537">MSLFYGDVIGPQKELKGQYYLQYVEKKVRAKLHQLSQQVTVREYVKKFNELMFQIFDLDEEEAFFFFIDGLKPRVKKELKHLSKSWL</sequence>
<evidence type="ECO:0000259" key="1">
    <source>
        <dbReference type="Pfam" id="PF03732"/>
    </source>
</evidence>
<feature type="domain" description="Retrotransposon gag" evidence="1">
    <location>
        <begin position="13"/>
        <end position="73"/>
    </location>
</feature>
<proteinExistence type="predicted"/>
<dbReference type="InterPro" id="IPR005162">
    <property type="entry name" value="Retrotrans_gag_dom"/>
</dbReference>
<dbReference type="Proteomes" id="UP001358586">
    <property type="component" value="Chromosome 4"/>
</dbReference>
<organism evidence="2 3">
    <name type="scientific">Gossypium arboreum</name>
    <name type="common">Tree cotton</name>
    <name type="synonym">Gossypium nanking</name>
    <dbReference type="NCBI Taxonomy" id="29729"/>
    <lineage>
        <taxon>Eukaryota</taxon>
        <taxon>Viridiplantae</taxon>
        <taxon>Streptophyta</taxon>
        <taxon>Embryophyta</taxon>
        <taxon>Tracheophyta</taxon>
        <taxon>Spermatophyta</taxon>
        <taxon>Magnoliopsida</taxon>
        <taxon>eudicotyledons</taxon>
        <taxon>Gunneridae</taxon>
        <taxon>Pentapetalae</taxon>
        <taxon>rosids</taxon>
        <taxon>malvids</taxon>
        <taxon>Malvales</taxon>
        <taxon>Malvaceae</taxon>
        <taxon>Malvoideae</taxon>
        <taxon>Gossypium</taxon>
    </lineage>
</organism>
<evidence type="ECO:0000313" key="2">
    <source>
        <dbReference type="EMBL" id="KAK5834613.1"/>
    </source>
</evidence>
<gene>
    <name evidence="2" type="ORF">PVK06_010289</name>
</gene>
<keyword evidence="3" id="KW-1185">Reference proteome</keyword>
<comment type="caution">
    <text evidence="2">The sequence shown here is derived from an EMBL/GenBank/DDBJ whole genome shotgun (WGS) entry which is preliminary data.</text>
</comment>
<dbReference type="EMBL" id="JARKNE010000004">
    <property type="protein sequence ID" value="KAK5834613.1"/>
    <property type="molecule type" value="Genomic_DNA"/>
</dbReference>
<reference evidence="2 3" key="1">
    <citation type="submission" date="2023-03" db="EMBL/GenBank/DDBJ databases">
        <title>WGS of Gossypium arboreum.</title>
        <authorList>
            <person name="Yu D."/>
        </authorList>
    </citation>
    <scope>NUCLEOTIDE SEQUENCE [LARGE SCALE GENOMIC DNA]</scope>
    <source>
        <tissue evidence="2">Leaf</tissue>
    </source>
</reference>
<accession>A0ABR0Q5N0</accession>
<dbReference type="Pfam" id="PF03732">
    <property type="entry name" value="Retrotrans_gag"/>
    <property type="match status" value="1"/>
</dbReference>
<name>A0ABR0Q5N0_GOSAR</name>
<protein>
    <recommendedName>
        <fullName evidence="1">Retrotransposon gag domain-containing protein</fullName>
    </recommendedName>
</protein>